<dbReference type="EC" id="4.2.1.96" evidence="3"/>
<dbReference type="InterPro" id="IPR001533">
    <property type="entry name" value="Pterin_deHydtase"/>
</dbReference>
<dbReference type="SUPFAM" id="SSF55248">
    <property type="entry name" value="PCD-like"/>
    <property type="match status" value="1"/>
</dbReference>
<dbReference type="Gene3D" id="3.10.180.10">
    <property type="entry name" value="2,3-Dihydroxybiphenyl 1,2-Dioxygenase, domain 1"/>
    <property type="match status" value="1"/>
</dbReference>
<evidence type="ECO:0000256" key="3">
    <source>
        <dbReference type="ARBA" id="ARBA00013252"/>
    </source>
</evidence>
<evidence type="ECO:0000313" key="9">
    <source>
        <dbReference type="Proteomes" id="UP001500621"/>
    </source>
</evidence>
<dbReference type="EMBL" id="BAABIM010000002">
    <property type="protein sequence ID" value="GAA4681494.1"/>
    <property type="molecule type" value="Genomic_DNA"/>
</dbReference>
<dbReference type="SUPFAM" id="SSF54593">
    <property type="entry name" value="Glyoxalase/Bleomycin resistance protein/Dihydroxybiphenyl dioxygenase"/>
    <property type="match status" value="1"/>
</dbReference>
<evidence type="ECO:0000259" key="7">
    <source>
        <dbReference type="Pfam" id="PF18029"/>
    </source>
</evidence>
<evidence type="ECO:0000256" key="5">
    <source>
        <dbReference type="ARBA" id="ARBA00023239"/>
    </source>
</evidence>
<dbReference type="InterPro" id="IPR036428">
    <property type="entry name" value="PCD_sf"/>
</dbReference>
<dbReference type="Pfam" id="PF18029">
    <property type="entry name" value="Glyoxalase_6"/>
    <property type="match status" value="1"/>
</dbReference>
<gene>
    <name evidence="8" type="ORF">GCM10023226_18340</name>
</gene>
<evidence type="ECO:0000256" key="4">
    <source>
        <dbReference type="ARBA" id="ARBA00021735"/>
    </source>
</evidence>
<keyword evidence="5" id="KW-0456">Lyase</keyword>
<protein>
    <recommendedName>
        <fullName evidence="4">Putative pterin-4-alpha-carbinolamine dehydratase</fullName>
        <ecNumber evidence="3">4.2.1.96</ecNumber>
    </recommendedName>
</protein>
<feature type="region of interest" description="Disordered" evidence="6">
    <location>
        <begin position="1"/>
        <end position="27"/>
    </location>
</feature>
<feature type="region of interest" description="Disordered" evidence="6">
    <location>
        <begin position="242"/>
        <end position="267"/>
    </location>
</feature>
<dbReference type="RefSeq" id="WP_345264986.1">
    <property type="nucleotide sequence ID" value="NZ_BAABIM010000002.1"/>
</dbReference>
<name>A0ABP8W7X3_9ACTN</name>
<dbReference type="PANTHER" id="PTHR12599">
    <property type="entry name" value="PTERIN-4-ALPHA-CARBINOLAMINE DEHYDRATASE"/>
    <property type="match status" value="1"/>
</dbReference>
<reference evidence="9" key="1">
    <citation type="journal article" date="2019" name="Int. J. Syst. Evol. Microbiol.">
        <title>The Global Catalogue of Microorganisms (GCM) 10K type strain sequencing project: providing services to taxonomists for standard genome sequencing and annotation.</title>
        <authorList>
            <consortium name="The Broad Institute Genomics Platform"/>
            <consortium name="The Broad Institute Genome Sequencing Center for Infectious Disease"/>
            <person name="Wu L."/>
            <person name="Ma J."/>
        </authorList>
    </citation>
    <scope>NUCLEOTIDE SEQUENCE [LARGE SCALE GENOMIC DNA]</scope>
    <source>
        <strain evidence="9">JCM 18127</strain>
    </source>
</reference>
<evidence type="ECO:0000256" key="2">
    <source>
        <dbReference type="ARBA" id="ARBA00006472"/>
    </source>
</evidence>
<evidence type="ECO:0000256" key="1">
    <source>
        <dbReference type="ARBA" id="ARBA00001554"/>
    </source>
</evidence>
<comment type="caution">
    <text evidence="8">The sequence shown here is derived from an EMBL/GenBank/DDBJ whole genome shotgun (WGS) entry which is preliminary data.</text>
</comment>
<feature type="compositionally biased region" description="Acidic residues" evidence="6">
    <location>
        <begin position="247"/>
        <end position="260"/>
    </location>
</feature>
<comment type="similarity">
    <text evidence="2">Belongs to the pterin-4-alpha-carbinolamine dehydratase family.</text>
</comment>
<dbReference type="PANTHER" id="PTHR12599:SF0">
    <property type="entry name" value="PTERIN-4-ALPHA-CARBINOLAMINE DEHYDRATASE"/>
    <property type="match status" value="1"/>
</dbReference>
<dbReference type="Proteomes" id="UP001500621">
    <property type="component" value="Unassembled WGS sequence"/>
</dbReference>
<dbReference type="Pfam" id="PF01329">
    <property type="entry name" value="Pterin_4a"/>
    <property type="match status" value="1"/>
</dbReference>
<keyword evidence="9" id="KW-1185">Reference proteome</keyword>
<feature type="compositionally biased region" description="Polar residues" evidence="6">
    <location>
        <begin position="1"/>
        <end position="19"/>
    </location>
</feature>
<comment type="catalytic activity">
    <reaction evidence="1">
        <text>(4aS,6R)-4a-hydroxy-L-erythro-5,6,7,8-tetrahydrobiopterin = (6R)-L-erythro-6,7-dihydrobiopterin + H2O</text>
        <dbReference type="Rhea" id="RHEA:11920"/>
        <dbReference type="ChEBI" id="CHEBI:15377"/>
        <dbReference type="ChEBI" id="CHEBI:15642"/>
        <dbReference type="ChEBI" id="CHEBI:43120"/>
        <dbReference type="EC" id="4.2.1.96"/>
    </reaction>
</comment>
<sequence length="267" mass="28624">MSDQTGSTPGVSSETTVNPTDDPRKTLTGHDVEAALLSDWRVMFDTLQARFATGDFATGLRLVNAIGEAAEAANHHPDVDLRYPWVHVRLSSHDVGGITIRDLDLAREITAAAGRLGAEAQTSAVQVLELALDTHDAAEIRPFWAALLGLSVDDGRPDEVVDTAGHLPAIWFQESVRPEGGAAPSQTWHLDVRVPPEHAEARVRAALEAGGTMVSDDRAPTFWVLADAQGHQACVTTWVGRAVSPDELPDQADTESDDESSDKPSDE</sequence>
<accession>A0ABP8W7X3</accession>
<evidence type="ECO:0000256" key="6">
    <source>
        <dbReference type="SAM" id="MobiDB-lite"/>
    </source>
</evidence>
<proteinExistence type="inferred from homology"/>
<dbReference type="InterPro" id="IPR041581">
    <property type="entry name" value="Glyoxalase_6"/>
</dbReference>
<dbReference type="InterPro" id="IPR029068">
    <property type="entry name" value="Glyas_Bleomycin-R_OHBP_Dase"/>
</dbReference>
<organism evidence="8 9">
    <name type="scientific">Nocardioides nanhaiensis</name>
    <dbReference type="NCBI Taxonomy" id="1476871"/>
    <lineage>
        <taxon>Bacteria</taxon>
        <taxon>Bacillati</taxon>
        <taxon>Actinomycetota</taxon>
        <taxon>Actinomycetes</taxon>
        <taxon>Propionibacteriales</taxon>
        <taxon>Nocardioidaceae</taxon>
        <taxon>Nocardioides</taxon>
    </lineage>
</organism>
<dbReference type="CDD" id="cd00488">
    <property type="entry name" value="PCD_DCoH"/>
    <property type="match status" value="1"/>
</dbReference>
<dbReference type="Gene3D" id="3.30.1360.20">
    <property type="entry name" value="Transcriptional coactivator/pterin dehydratase"/>
    <property type="match status" value="1"/>
</dbReference>
<feature type="domain" description="Glyoxalase-like" evidence="7">
    <location>
        <begin position="130"/>
        <end position="236"/>
    </location>
</feature>
<evidence type="ECO:0000313" key="8">
    <source>
        <dbReference type="EMBL" id="GAA4681494.1"/>
    </source>
</evidence>